<dbReference type="PANTHER" id="PTHR39176:SF1">
    <property type="entry name" value="PERIPLASMIC PROTEIN"/>
    <property type="match status" value="1"/>
</dbReference>
<dbReference type="InterPro" id="IPR009739">
    <property type="entry name" value="LprI-like_N"/>
</dbReference>
<evidence type="ECO:0000259" key="2">
    <source>
        <dbReference type="Pfam" id="PF07007"/>
    </source>
</evidence>
<reference evidence="3 4" key="1">
    <citation type="submission" date="2024-05" db="EMBL/GenBank/DDBJ databases">
        <authorList>
            <person name="Liu Q."/>
            <person name="Xin Y.-H."/>
        </authorList>
    </citation>
    <scope>NUCLEOTIDE SEQUENCE [LARGE SCALE GENOMIC DNA]</scope>
    <source>
        <strain evidence="3 4">CGMCC 1.10181</strain>
    </source>
</reference>
<comment type="caution">
    <text evidence="3">The sequence shown here is derived from an EMBL/GenBank/DDBJ whole genome shotgun (WGS) entry which is preliminary data.</text>
</comment>
<dbReference type="RefSeq" id="WP_343891471.1">
    <property type="nucleotide sequence ID" value="NZ_BAAAEH010000044.1"/>
</dbReference>
<protein>
    <submittedName>
        <fullName evidence="3">Lysozyme inhibitor LprI family protein</fullName>
    </submittedName>
</protein>
<keyword evidence="4" id="KW-1185">Reference proteome</keyword>
<evidence type="ECO:0000313" key="4">
    <source>
        <dbReference type="Proteomes" id="UP001419910"/>
    </source>
</evidence>
<feature type="chain" id="PRO_5047103650" evidence="1">
    <location>
        <begin position="27"/>
        <end position="160"/>
    </location>
</feature>
<dbReference type="Pfam" id="PF07007">
    <property type="entry name" value="LprI"/>
    <property type="match status" value="1"/>
</dbReference>
<sequence length="160" mass="18010">MSGDLRRKFPITALLSATLLSATVGASPLAAERRNPFAYTMKMTPEEGQIDPAIEKHYTVEFDRCQKAAVITRENAACFDAEFTRQDTALNRIWKETNRRLKAAAHGPLLAAQRKWISERDPFCRSIADGFKGGTIAPVVYSNCRVEQTIRRTIWLEGLH</sequence>
<gene>
    <name evidence="3" type="ORF">ABC974_26475</name>
</gene>
<evidence type="ECO:0000256" key="1">
    <source>
        <dbReference type="SAM" id="SignalP"/>
    </source>
</evidence>
<feature type="domain" description="Lysozyme inhibitor LprI-like N-terminal" evidence="2">
    <location>
        <begin position="65"/>
        <end position="156"/>
    </location>
</feature>
<dbReference type="PANTHER" id="PTHR39176">
    <property type="entry name" value="PERIPLASMIC PROTEIN-RELATED"/>
    <property type="match status" value="1"/>
</dbReference>
<name>A0ABU9YBK9_9SPHN</name>
<evidence type="ECO:0000313" key="3">
    <source>
        <dbReference type="EMBL" id="MEN2793197.1"/>
    </source>
</evidence>
<dbReference type="EMBL" id="JBDIME010000040">
    <property type="protein sequence ID" value="MEN2793197.1"/>
    <property type="molecule type" value="Genomic_DNA"/>
</dbReference>
<keyword evidence="1" id="KW-0732">Signal</keyword>
<proteinExistence type="predicted"/>
<organism evidence="3 4">
    <name type="scientific">Sphingomonas oligophenolica</name>
    <dbReference type="NCBI Taxonomy" id="301154"/>
    <lineage>
        <taxon>Bacteria</taxon>
        <taxon>Pseudomonadati</taxon>
        <taxon>Pseudomonadota</taxon>
        <taxon>Alphaproteobacteria</taxon>
        <taxon>Sphingomonadales</taxon>
        <taxon>Sphingomonadaceae</taxon>
        <taxon>Sphingomonas</taxon>
    </lineage>
</organism>
<accession>A0ABU9YBK9</accession>
<feature type="signal peptide" evidence="1">
    <location>
        <begin position="1"/>
        <end position="26"/>
    </location>
</feature>
<dbReference type="Gene3D" id="1.20.1270.180">
    <property type="match status" value="1"/>
</dbReference>
<dbReference type="Proteomes" id="UP001419910">
    <property type="component" value="Unassembled WGS sequence"/>
</dbReference>